<dbReference type="Pfam" id="PF03476">
    <property type="entry name" value="MOSC_N"/>
    <property type="match status" value="1"/>
</dbReference>
<dbReference type="GO" id="GO:0030151">
    <property type="term" value="F:molybdenum ion binding"/>
    <property type="evidence" value="ECO:0007669"/>
    <property type="project" value="InterPro"/>
</dbReference>
<evidence type="ECO:0000313" key="4">
    <source>
        <dbReference type="Proteomes" id="UP000078576"/>
    </source>
</evidence>
<sequence>MTTASCQTLKCRNFDSWLKHQNTKTHEVNFFLLSTSLIASAPSNAIGVDGPSALRLDPVSLLVLIVTLCAFCAPVFVLFPPFPPRKSDALRETHTKLGLDPSRSNLRDHWKIDHASSSAKPGIKSLFIYPVKSCKGIEVTTAKVVPTGLEFDRLFTFAQLKSPFPVAVGEHHHGAKEEKQEEEKGHHVWDFITQRQFPLLATVEVELWQPDLDKMRGKTLSVRSGEAFLVLRFPWRGSGVSGVLETLAAKCLRGISAQPEKEVVLPVAAPTEGGIREKGYEYEGVRVWRDTTTALNVGSELPEELSLYLGVSNKLGLFRMNPENLREVFRCAPKKDEVGYQPVVSFQDSYPVHILSLASVRDLESKVPKDEVLRELNPRRFRANIYVTGCPAYDEDSWKRIRFVDPSRQGDESTFHVSCRTTRCKLPNVNPDTGIRHPVEPDKSLRAFREIDEGAPKTGCLGMQCTPLFEKVEALENQLTVGMPLEVLERGEHFFKKV</sequence>
<organism evidence="3 4">
    <name type="scientific">Cytospora mali</name>
    <name type="common">Apple Valsa canker fungus</name>
    <name type="synonym">Valsa mali</name>
    <dbReference type="NCBI Taxonomy" id="578113"/>
    <lineage>
        <taxon>Eukaryota</taxon>
        <taxon>Fungi</taxon>
        <taxon>Dikarya</taxon>
        <taxon>Ascomycota</taxon>
        <taxon>Pezizomycotina</taxon>
        <taxon>Sordariomycetes</taxon>
        <taxon>Sordariomycetidae</taxon>
        <taxon>Diaporthales</taxon>
        <taxon>Cytosporaceae</taxon>
        <taxon>Cytospora</taxon>
    </lineage>
</organism>
<evidence type="ECO:0000313" key="3">
    <source>
        <dbReference type="EMBL" id="KUI60325.1"/>
    </source>
</evidence>
<evidence type="ECO:0000259" key="2">
    <source>
        <dbReference type="PROSITE" id="PS51340"/>
    </source>
</evidence>
<keyword evidence="1" id="KW-0812">Transmembrane</keyword>
<keyword evidence="4" id="KW-1185">Reference proteome</keyword>
<dbReference type="OrthoDB" id="17255at2759"/>
<dbReference type="STRING" id="694573.A0A194V8P6"/>
<dbReference type="SUPFAM" id="SSF50800">
    <property type="entry name" value="PK beta-barrel domain-like"/>
    <property type="match status" value="1"/>
</dbReference>
<dbReference type="PROSITE" id="PS51340">
    <property type="entry name" value="MOSC"/>
    <property type="match status" value="1"/>
</dbReference>
<keyword evidence="1" id="KW-1133">Transmembrane helix</keyword>
<dbReference type="GO" id="GO:0030170">
    <property type="term" value="F:pyridoxal phosphate binding"/>
    <property type="evidence" value="ECO:0007669"/>
    <property type="project" value="InterPro"/>
</dbReference>
<dbReference type="Proteomes" id="UP000078576">
    <property type="component" value="Unassembled WGS sequence"/>
</dbReference>
<dbReference type="PANTHER" id="PTHR14237">
    <property type="entry name" value="MOLYBDOPTERIN COFACTOR SULFURASE MOSC"/>
    <property type="match status" value="1"/>
</dbReference>
<dbReference type="GO" id="GO:0003824">
    <property type="term" value="F:catalytic activity"/>
    <property type="evidence" value="ECO:0007669"/>
    <property type="project" value="InterPro"/>
</dbReference>
<dbReference type="Pfam" id="PF03473">
    <property type="entry name" value="MOSC"/>
    <property type="match status" value="1"/>
</dbReference>
<protein>
    <submittedName>
        <fullName evidence="3">Mitochondrial amidoxime-reducing component 1</fullName>
    </submittedName>
</protein>
<dbReference type="InterPro" id="IPR011037">
    <property type="entry name" value="Pyrv_Knase-like_insert_dom_sf"/>
</dbReference>
<feature type="domain" description="MOSC" evidence="2">
    <location>
        <begin position="323"/>
        <end position="488"/>
    </location>
</feature>
<keyword evidence="1" id="KW-0472">Membrane</keyword>
<dbReference type="EMBL" id="KN714748">
    <property type="protein sequence ID" value="KUI60325.1"/>
    <property type="molecule type" value="Genomic_DNA"/>
</dbReference>
<dbReference type="AlphaFoldDB" id="A0A194V8P6"/>
<dbReference type="InterPro" id="IPR005303">
    <property type="entry name" value="MOCOS_middle"/>
</dbReference>
<proteinExistence type="predicted"/>
<reference evidence="4" key="1">
    <citation type="submission" date="2014-12" db="EMBL/GenBank/DDBJ databases">
        <title>Genome Sequence of Valsa Canker Pathogens Uncovers a Specific Adaption of Colonization on Woody Bark.</title>
        <authorList>
            <person name="Yin Z."/>
            <person name="Liu H."/>
            <person name="Gao X."/>
            <person name="Li Z."/>
            <person name="Song N."/>
            <person name="Ke X."/>
            <person name="Dai Q."/>
            <person name="Wu Y."/>
            <person name="Sun Y."/>
            <person name="Xu J.-R."/>
            <person name="Kang Z.K."/>
            <person name="Wang L."/>
            <person name="Huang L."/>
        </authorList>
    </citation>
    <scope>NUCLEOTIDE SEQUENCE [LARGE SCALE GENOMIC DNA]</scope>
    <source>
        <strain evidence="4">SXYL134</strain>
    </source>
</reference>
<dbReference type="PANTHER" id="PTHR14237:SF23">
    <property type="entry name" value="MOSC DOMAIN PROTEIN (AFU_ORTHOLOGUE AFUA_7G05900)"/>
    <property type="match status" value="1"/>
</dbReference>
<accession>A0A194V8P6</accession>
<gene>
    <name evidence="3" type="ORF">VP1G_07533</name>
</gene>
<name>A0A194V8P6_CYTMA</name>
<evidence type="ECO:0000256" key="1">
    <source>
        <dbReference type="SAM" id="Phobius"/>
    </source>
</evidence>
<dbReference type="InterPro" id="IPR005302">
    <property type="entry name" value="MoCF_Sase_C"/>
</dbReference>
<feature type="transmembrane region" description="Helical" evidence="1">
    <location>
        <begin position="59"/>
        <end position="79"/>
    </location>
</feature>